<dbReference type="Pfam" id="PF02403">
    <property type="entry name" value="Seryl_tRNA_N"/>
    <property type="match status" value="1"/>
</dbReference>
<dbReference type="InterPro" id="IPR006195">
    <property type="entry name" value="aa-tRNA-synth_II"/>
</dbReference>
<dbReference type="OMA" id="EQNCIDR"/>
<evidence type="ECO:0000256" key="6">
    <source>
        <dbReference type="ARBA" id="ARBA00031113"/>
    </source>
</evidence>
<dbReference type="InterPro" id="IPR045864">
    <property type="entry name" value="aa-tRNA-synth_II/BPL/LPL"/>
</dbReference>
<keyword evidence="3" id="KW-0547">Nucleotide-binding</keyword>
<feature type="binding site" evidence="8">
    <location>
        <position position="354"/>
    </location>
    <ligand>
        <name>L-serine</name>
        <dbReference type="ChEBI" id="CHEBI:33384"/>
    </ligand>
</feature>
<dbReference type="GO" id="GO:0070158">
    <property type="term" value="P:mitochondrial seryl-tRNA aminoacylation"/>
    <property type="evidence" value="ECO:0007669"/>
    <property type="project" value="EnsemblFungi"/>
</dbReference>
<feature type="binding site" evidence="8">
    <location>
        <position position="459"/>
    </location>
    <ligand>
        <name>L-serine</name>
        <dbReference type="ChEBI" id="CHEBI:33384"/>
    </ligand>
</feature>
<dbReference type="FunCoup" id="K1WNP5">
    <property type="interactions" value="804"/>
</dbReference>
<evidence type="ECO:0000256" key="10">
    <source>
        <dbReference type="SAM" id="Coils"/>
    </source>
</evidence>
<evidence type="ECO:0000259" key="11">
    <source>
        <dbReference type="PROSITE" id="PS50862"/>
    </source>
</evidence>
<dbReference type="EMBL" id="JH921447">
    <property type="protein sequence ID" value="EKD13977.1"/>
    <property type="molecule type" value="Genomic_DNA"/>
</dbReference>
<keyword evidence="5 12" id="KW-0030">Aminoacyl-tRNA synthetase</keyword>
<keyword evidence="2" id="KW-0436">Ligase</keyword>
<dbReference type="KEGG" id="mbe:MBM_07654"/>
<evidence type="ECO:0000256" key="3">
    <source>
        <dbReference type="ARBA" id="ARBA00022741"/>
    </source>
</evidence>
<dbReference type="GO" id="GO:0005739">
    <property type="term" value="C:mitochondrion"/>
    <property type="evidence" value="ECO:0007669"/>
    <property type="project" value="EnsemblFungi"/>
</dbReference>
<evidence type="ECO:0000256" key="5">
    <source>
        <dbReference type="ARBA" id="ARBA00023146"/>
    </source>
</evidence>
<dbReference type="GO" id="GO:0005524">
    <property type="term" value="F:ATP binding"/>
    <property type="evidence" value="ECO:0007669"/>
    <property type="project" value="UniProtKB-KW"/>
</dbReference>
<proteinExistence type="predicted"/>
<dbReference type="InterPro" id="IPR002314">
    <property type="entry name" value="aa-tRNA-synt_IIb"/>
</dbReference>
<dbReference type="AlphaFoldDB" id="K1WNP5"/>
<name>K1WNP5_MARBU</name>
<evidence type="ECO:0000313" key="12">
    <source>
        <dbReference type="EMBL" id="EKD13977.1"/>
    </source>
</evidence>
<dbReference type="STRING" id="1072389.K1WNP5"/>
<dbReference type="GO" id="GO:0004828">
    <property type="term" value="F:serine-tRNA ligase activity"/>
    <property type="evidence" value="ECO:0007669"/>
    <property type="project" value="UniProtKB-EC"/>
</dbReference>
<dbReference type="FunFam" id="3.30.930.10:FF:000069">
    <property type="entry name" value="Seryl-tRNA synthetase"/>
    <property type="match status" value="1"/>
</dbReference>
<feature type="binding site" evidence="9">
    <location>
        <begin position="424"/>
        <end position="427"/>
    </location>
    <ligand>
        <name>ATP</name>
        <dbReference type="ChEBI" id="CHEBI:30616"/>
    </ligand>
</feature>
<feature type="binding site" evidence="9">
    <location>
        <begin position="347"/>
        <end position="350"/>
    </location>
    <ligand>
        <name>ATP</name>
        <dbReference type="ChEBI" id="CHEBI:30616"/>
    </ligand>
</feature>
<feature type="site" description="Important for serine binding" evidence="8">
    <location>
        <position position="461"/>
    </location>
</feature>
<dbReference type="InParanoid" id="K1WNP5"/>
<protein>
    <recommendedName>
        <fullName evidence="1">serine--tRNA ligase</fullName>
        <ecNumber evidence="1">6.1.1.11</ecNumber>
    </recommendedName>
    <alternativeName>
        <fullName evidence="6">Seryl-tRNA synthetase</fullName>
    </alternativeName>
    <alternativeName>
        <fullName evidence="7">Seryl-tRNA(Ser) synthetase</fullName>
    </alternativeName>
</protein>
<dbReference type="EC" id="6.1.1.11" evidence="1"/>
<dbReference type="InterPro" id="IPR042103">
    <property type="entry name" value="SerRS_1_N_sf"/>
</dbReference>
<dbReference type="SUPFAM" id="SSF46589">
    <property type="entry name" value="tRNA-binding arm"/>
    <property type="match status" value="1"/>
</dbReference>
<organism evidence="12 13">
    <name type="scientific">Marssonina brunnea f. sp. multigermtubi (strain MB_m1)</name>
    <name type="common">Marssonina leaf spot fungus</name>
    <dbReference type="NCBI Taxonomy" id="1072389"/>
    <lineage>
        <taxon>Eukaryota</taxon>
        <taxon>Fungi</taxon>
        <taxon>Dikarya</taxon>
        <taxon>Ascomycota</taxon>
        <taxon>Pezizomycotina</taxon>
        <taxon>Leotiomycetes</taxon>
        <taxon>Helotiales</taxon>
        <taxon>Drepanopezizaceae</taxon>
        <taxon>Drepanopeziza</taxon>
    </lineage>
</organism>
<feature type="domain" description="Aminoacyl-transfer RNA synthetases class-II family profile" evidence="11">
    <location>
        <begin position="245"/>
        <end position="492"/>
    </location>
</feature>
<evidence type="ECO:0000313" key="13">
    <source>
        <dbReference type="Proteomes" id="UP000006753"/>
    </source>
</evidence>
<dbReference type="UniPathway" id="UPA00906">
    <property type="reaction ID" value="UER00895"/>
</dbReference>
<keyword evidence="10" id="KW-0175">Coiled coil</keyword>
<feature type="binding site" evidence="9">
    <location>
        <begin position="331"/>
        <end position="333"/>
    </location>
    <ligand>
        <name>ATP</name>
        <dbReference type="ChEBI" id="CHEBI:30616"/>
    </ligand>
</feature>
<accession>K1WNP5</accession>
<dbReference type="PANTHER" id="PTHR11778">
    <property type="entry name" value="SERYL-TRNA SYNTHETASE"/>
    <property type="match status" value="1"/>
</dbReference>
<evidence type="ECO:0000256" key="2">
    <source>
        <dbReference type="ARBA" id="ARBA00022598"/>
    </source>
</evidence>
<dbReference type="PRINTS" id="PR00981">
    <property type="entry name" value="TRNASYNTHSER"/>
</dbReference>
<evidence type="ECO:0000256" key="9">
    <source>
        <dbReference type="PIRSR" id="PIRSR001529-2"/>
    </source>
</evidence>
<sequence length="505" mass="56586">MSQPSFTCLQCRLRILSRAPRHYYHSSPRLYSEAPRPSLAPKVSIDIKHIRQNAALHENNCLGRNYKKQAEYPARINSLFERWHGYQREARSLRERNNRLKLQLANPTTLRDEESEDVRRIRQMTKQEIIDEAKSLKVQLSKIEEEESALTTQIDALAAAIPNLTSKETPQGNDPTVVGYINQHPESDPAASDRVWRSHVHIGTELNLLDFAGAATTSGWGWYYLLNEAAQLEQALVQYALGVARKRGWGMVSPPSMVYSHIAAACGFQPRDQNGEQQIYNIQQNSSDVGRKPGLSLAGTAEIPLASMKANTILDEAELPAKRVGVSRSYRAEAGARGMDTKGLYRVHEFTKVEMFAWTKPSTEASVAVFDEMVSIQTEILTSLGLHCRILEMPITDLGASATRKRDIEAFFPSRRSKDNGWGEVSSVSTCTDYQTRRLATRVDIRTLGGKIAFPYTVNGTALAVPRVLAAILENGWDEARGEVEIPEVLRPWMDGMKVISKKSY</sequence>
<dbReference type="PIRSF" id="PIRSF001529">
    <property type="entry name" value="Ser-tRNA-synth_IIa"/>
    <property type="match status" value="1"/>
</dbReference>
<dbReference type="Gene3D" id="1.10.287.40">
    <property type="entry name" value="Serine-tRNA synthetase, tRNA binding domain"/>
    <property type="match status" value="1"/>
</dbReference>
<dbReference type="SUPFAM" id="SSF55681">
    <property type="entry name" value="Class II aaRS and biotin synthetases"/>
    <property type="match status" value="1"/>
</dbReference>
<dbReference type="eggNOG" id="KOG2509">
    <property type="taxonomic scope" value="Eukaryota"/>
</dbReference>
<dbReference type="InterPro" id="IPR015866">
    <property type="entry name" value="Ser-tRNA-synth_1_N"/>
</dbReference>
<dbReference type="GeneID" id="18763589"/>
<dbReference type="Gene3D" id="3.30.930.10">
    <property type="entry name" value="Bira Bifunctional Protein, Domain 2"/>
    <property type="match status" value="1"/>
</dbReference>
<feature type="binding site" evidence="8">
    <location>
        <position position="300"/>
    </location>
    <ligand>
        <name>L-serine</name>
        <dbReference type="ChEBI" id="CHEBI:33384"/>
    </ligand>
</feature>
<reference evidence="12 13" key="1">
    <citation type="journal article" date="2012" name="BMC Genomics">
        <title>Sequencing the genome of Marssonina brunnea reveals fungus-poplar co-evolution.</title>
        <authorList>
            <person name="Zhu S."/>
            <person name="Cao Y.-Z."/>
            <person name="Jiang C."/>
            <person name="Tan B.-Y."/>
            <person name="Wang Z."/>
            <person name="Feng S."/>
            <person name="Zhang L."/>
            <person name="Su X.-H."/>
            <person name="Brejova B."/>
            <person name="Vinar T."/>
            <person name="Xu M."/>
            <person name="Wang M.-X."/>
            <person name="Zhang S.-G."/>
            <person name="Huang M.-R."/>
            <person name="Wu R."/>
            <person name="Zhou Y."/>
        </authorList>
    </citation>
    <scope>NUCLEOTIDE SEQUENCE [LARGE SCALE GENOMIC DNA]</scope>
    <source>
        <strain evidence="12 13">MB_m1</strain>
    </source>
</reference>
<evidence type="ECO:0000256" key="1">
    <source>
        <dbReference type="ARBA" id="ARBA00012840"/>
    </source>
</evidence>
<keyword evidence="4 9" id="KW-0067">ATP-binding</keyword>
<gene>
    <name evidence="12" type="ORF">MBM_07654</name>
</gene>
<dbReference type="Proteomes" id="UP000006753">
    <property type="component" value="Unassembled WGS sequence"/>
</dbReference>
<dbReference type="NCBIfam" id="TIGR00414">
    <property type="entry name" value="serS"/>
    <property type="match status" value="1"/>
</dbReference>
<evidence type="ECO:0000256" key="7">
    <source>
        <dbReference type="ARBA" id="ARBA00034892"/>
    </source>
</evidence>
<evidence type="ECO:0000256" key="4">
    <source>
        <dbReference type="ARBA" id="ARBA00022840"/>
    </source>
</evidence>
<evidence type="ECO:0000256" key="8">
    <source>
        <dbReference type="PIRSR" id="PIRSR001529-1"/>
    </source>
</evidence>
<feature type="binding site" evidence="8">
    <location>
        <position position="331"/>
    </location>
    <ligand>
        <name>L-serine</name>
        <dbReference type="ChEBI" id="CHEBI:33384"/>
    </ligand>
</feature>
<feature type="coiled-coil region" evidence="10">
    <location>
        <begin position="126"/>
        <end position="160"/>
    </location>
</feature>
<dbReference type="InterPro" id="IPR002317">
    <property type="entry name" value="Ser-tRNA-ligase_type_1"/>
</dbReference>
<dbReference type="Pfam" id="PF00587">
    <property type="entry name" value="tRNA-synt_2b"/>
    <property type="match status" value="1"/>
</dbReference>
<keyword evidence="13" id="KW-1185">Reference proteome</keyword>
<dbReference type="OrthoDB" id="10264585at2759"/>
<dbReference type="InterPro" id="IPR010978">
    <property type="entry name" value="tRNA-bd_arm"/>
</dbReference>
<dbReference type="HOGENOM" id="CLU_023797_4_3_1"/>
<dbReference type="PROSITE" id="PS50862">
    <property type="entry name" value="AA_TRNA_LIGASE_II"/>
    <property type="match status" value="1"/>
</dbReference>